<dbReference type="InterPro" id="IPR018490">
    <property type="entry name" value="cNMP-bd_dom_sf"/>
</dbReference>
<dbReference type="Proteomes" id="UP000315003">
    <property type="component" value="Chromosome"/>
</dbReference>
<organism evidence="1 2">
    <name type="scientific">Stieleria bergensis</name>
    <dbReference type="NCBI Taxonomy" id="2528025"/>
    <lineage>
        <taxon>Bacteria</taxon>
        <taxon>Pseudomonadati</taxon>
        <taxon>Planctomycetota</taxon>
        <taxon>Planctomycetia</taxon>
        <taxon>Pirellulales</taxon>
        <taxon>Pirellulaceae</taxon>
        <taxon>Stieleria</taxon>
    </lineage>
</organism>
<dbReference type="SUPFAM" id="SSF51206">
    <property type="entry name" value="cAMP-binding domain-like"/>
    <property type="match status" value="1"/>
</dbReference>
<sequence length="49" mass="5313">MISAAMGDPLPVSAYAVEPATLLIIDYEAALDLTAKHKELRKRGSQRSN</sequence>
<name>A0A517T2R1_9BACT</name>
<dbReference type="AlphaFoldDB" id="A0A517T2R1"/>
<proteinExistence type="predicted"/>
<gene>
    <name evidence="1" type="ORF">SV7mr_52200</name>
</gene>
<reference evidence="1 2" key="1">
    <citation type="submission" date="2019-02" db="EMBL/GenBank/DDBJ databases">
        <title>Deep-cultivation of Planctomycetes and their phenomic and genomic characterization uncovers novel biology.</title>
        <authorList>
            <person name="Wiegand S."/>
            <person name="Jogler M."/>
            <person name="Boedeker C."/>
            <person name="Pinto D."/>
            <person name="Vollmers J."/>
            <person name="Rivas-Marin E."/>
            <person name="Kohn T."/>
            <person name="Peeters S.H."/>
            <person name="Heuer A."/>
            <person name="Rast P."/>
            <person name="Oberbeckmann S."/>
            <person name="Bunk B."/>
            <person name="Jeske O."/>
            <person name="Meyerdierks A."/>
            <person name="Storesund J.E."/>
            <person name="Kallscheuer N."/>
            <person name="Luecker S."/>
            <person name="Lage O.M."/>
            <person name="Pohl T."/>
            <person name="Merkel B.J."/>
            <person name="Hornburger P."/>
            <person name="Mueller R.-W."/>
            <person name="Bruemmer F."/>
            <person name="Labrenz M."/>
            <person name="Spormann A.M."/>
            <person name="Op den Camp H."/>
            <person name="Overmann J."/>
            <person name="Amann R."/>
            <person name="Jetten M.S.M."/>
            <person name="Mascher T."/>
            <person name="Medema M.H."/>
            <person name="Devos D.P."/>
            <person name="Kaster A.-K."/>
            <person name="Ovreas L."/>
            <person name="Rohde M."/>
            <person name="Galperin M.Y."/>
            <person name="Jogler C."/>
        </authorList>
    </citation>
    <scope>NUCLEOTIDE SEQUENCE [LARGE SCALE GENOMIC DNA]</scope>
    <source>
        <strain evidence="1 2">SV_7m_r</strain>
    </source>
</reference>
<dbReference type="RefSeq" id="WP_419187879.1">
    <property type="nucleotide sequence ID" value="NZ_CP036272.1"/>
</dbReference>
<dbReference type="EMBL" id="CP036272">
    <property type="protein sequence ID" value="QDT62670.1"/>
    <property type="molecule type" value="Genomic_DNA"/>
</dbReference>
<protein>
    <submittedName>
        <fullName evidence="1">Uncharacterized protein</fullName>
    </submittedName>
</protein>
<keyword evidence="2" id="KW-1185">Reference proteome</keyword>
<evidence type="ECO:0000313" key="2">
    <source>
        <dbReference type="Proteomes" id="UP000315003"/>
    </source>
</evidence>
<accession>A0A517T2R1</accession>
<evidence type="ECO:0000313" key="1">
    <source>
        <dbReference type="EMBL" id="QDT62670.1"/>
    </source>
</evidence>